<sequence length="284" mass="31955">MREAARRVKSQATAQTLADVQAHLAALSSDRERQIAEHAFLLGLEIGKSAGDGGDVVVLIHGIRTHAEWQERLRDRLVELGIDAVPIGYGYMDVFRFLCPLFTRAKPLQKIEREFRGILKREPKPRVSVVAHSFGTYLLAKMLEDATDVRVNRVILCGSIISTEYRWDKVESRVGAIVNEVAVSDFWPVLAKASSWGYGSSGTSGFKTQAVHDRYHRGGHSSFFDDGHMEQYWLPFLKDGQIVKSEETSRRKISFWISALHVFPLKTMCAVAVFCVAAWWTGML</sequence>
<evidence type="ECO:0000313" key="3">
    <source>
        <dbReference type="Proteomes" id="UP001068379"/>
    </source>
</evidence>
<evidence type="ECO:0000313" key="2">
    <source>
        <dbReference type="EMBL" id="MCZ4331112.1"/>
    </source>
</evidence>
<organism evidence="2 3">
    <name type="scientific">Castellaniella denitrificans</name>
    <dbReference type="NCBI Taxonomy" id="56119"/>
    <lineage>
        <taxon>Bacteria</taxon>
        <taxon>Pseudomonadati</taxon>
        <taxon>Pseudomonadota</taxon>
        <taxon>Betaproteobacteria</taxon>
        <taxon>Burkholderiales</taxon>
        <taxon>Alcaligenaceae</taxon>
        <taxon>Castellaniella</taxon>
    </lineage>
</organism>
<proteinExistence type="predicted"/>
<protein>
    <recommendedName>
        <fullName evidence="4">Alpha/beta hydrolase</fullName>
    </recommendedName>
</protein>
<dbReference type="Proteomes" id="UP001068379">
    <property type="component" value="Unassembled WGS sequence"/>
</dbReference>
<name>A0ABT4M706_9BURK</name>
<reference evidence="2" key="1">
    <citation type="submission" date="2022-12" db="EMBL/GenBank/DDBJ databases">
        <title>Bacterial isolates from different developmental stages of Nematostella vectensis.</title>
        <authorList>
            <person name="Fraune S."/>
        </authorList>
    </citation>
    <scope>NUCLEOTIDE SEQUENCE</scope>
    <source>
        <strain evidence="2">G21619-S1</strain>
    </source>
</reference>
<dbReference type="RefSeq" id="WP_269360267.1">
    <property type="nucleotide sequence ID" value="NZ_JAPWHE010000014.1"/>
</dbReference>
<keyword evidence="1" id="KW-0812">Transmembrane</keyword>
<keyword evidence="3" id="KW-1185">Reference proteome</keyword>
<dbReference type="EMBL" id="JAPWHE010000014">
    <property type="protein sequence ID" value="MCZ4331112.1"/>
    <property type="molecule type" value="Genomic_DNA"/>
</dbReference>
<gene>
    <name evidence="2" type="ORF">O4H32_14270</name>
</gene>
<evidence type="ECO:0008006" key="4">
    <source>
        <dbReference type="Google" id="ProtNLM"/>
    </source>
</evidence>
<evidence type="ECO:0000256" key="1">
    <source>
        <dbReference type="SAM" id="Phobius"/>
    </source>
</evidence>
<dbReference type="InterPro" id="IPR029058">
    <property type="entry name" value="AB_hydrolase_fold"/>
</dbReference>
<keyword evidence="1" id="KW-0472">Membrane</keyword>
<feature type="transmembrane region" description="Helical" evidence="1">
    <location>
        <begin position="253"/>
        <end position="280"/>
    </location>
</feature>
<keyword evidence="1" id="KW-1133">Transmembrane helix</keyword>
<dbReference type="SUPFAM" id="SSF53474">
    <property type="entry name" value="alpha/beta-Hydrolases"/>
    <property type="match status" value="1"/>
</dbReference>
<dbReference type="Gene3D" id="3.40.50.1820">
    <property type="entry name" value="alpha/beta hydrolase"/>
    <property type="match status" value="1"/>
</dbReference>
<comment type="caution">
    <text evidence="2">The sequence shown here is derived from an EMBL/GenBank/DDBJ whole genome shotgun (WGS) entry which is preliminary data.</text>
</comment>
<accession>A0ABT4M706</accession>